<feature type="domain" description="HTH lysR-type" evidence="5">
    <location>
        <begin position="1"/>
        <end position="59"/>
    </location>
</feature>
<dbReference type="PANTHER" id="PTHR30537:SF5">
    <property type="entry name" value="HTH-TYPE TRANSCRIPTIONAL ACTIVATOR TTDR-RELATED"/>
    <property type="match status" value="1"/>
</dbReference>
<dbReference type="SUPFAM" id="SSF46785">
    <property type="entry name" value="Winged helix' DNA-binding domain"/>
    <property type="match status" value="1"/>
</dbReference>
<protein>
    <submittedName>
        <fullName evidence="6">LysR family transcriptional regulator</fullName>
    </submittedName>
</protein>
<dbReference type="InterPro" id="IPR036388">
    <property type="entry name" value="WH-like_DNA-bd_sf"/>
</dbReference>
<dbReference type="AlphaFoldDB" id="A0A1C2DRD0"/>
<dbReference type="FunFam" id="1.10.10.10:FF:000001">
    <property type="entry name" value="LysR family transcriptional regulator"/>
    <property type="match status" value="1"/>
</dbReference>
<evidence type="ECO:0000313" key="7">
    <source>
        <dbReference type="Proteomes" id="UP000095143"/>
    </source>
</evidence>
<dbReference type="Proteomes" id="UP000095143">
    <property type="component" value="Unassembled WGS sequence"/>
</dbReference>
<dbReference type="InterPro" id="IPR036390">
    <property type="entry name" value="WH_DNA-bd_sf"/>
</dbReference>
<dbReference type="PROSITE" id="PS50931">
    <property type="entry name" value="HTH_LYSR"/>
    <property type="match status" value="1"/>
</dbReference>
<proteinExistence type="inferred from homology"/>
<dbReference type="Pfam" id="PF03466">
    <property type="entry name" value="LysR_substrate"/>
    <property type="match status" value="1"/>
</dbReference>
<keyword evidence="3" id="KW-0238">DNA-binding</keyword>
<dbReference type="InterPro" id="IPR000847">
    <property type="entry name" value="LysR_HTH_N"/>
</dbReference>
<dbReference type="GO" id="GO:0003700">
    <property type="term" value="F:DNA-binding transcription factor activity"/>
    <property type="evidence" value="ECO:0007669"/>
    <property type="project" value="InterPro"/>
</dbReference>
<comment type="similarity">
    <text evidence="1">Belongs to the LysR transcriptional regulatory family.</text>
</comment>
<dbReference type="Pfam" id="PF00126">
    <property type="entry name" value="HTH_1"/>
    <property type="match status" value="1"/>
</dbReference>
<comment type="caution">
    <text evidence="6">The sequence shown here is derived from an EMBL/GenBank/DDBJ whole genome shotgun (WGS) entry which is preliminary data.</text>
</comment>
<gene>
    <name evidence="6" type="ORF">BBI10_17525</name>
</gene>
<evidence type="ECO:0000256" key="1">
    <source>
        <dbReference type="ARBA" id="ARBA00009437"/>
    </source>
</evidence>
<evidence type="ECO:0000256" key="4">
    <source>
        <dbReference type="ARBA" id="ARBA00023163"/>
    </source>
</evidence>
<accession>A0A1C2DRD0</accession>
<name>A0A1C2DRD0_9PSED</name>
<evidence type="ECO:0000256" key="2">
    <source>
        <dbReference type="ARBA" id="ARBA00023015"/>
    </source>
</evidence>
<evidence type="ECO:0000313" key="6">
    <source>
        <dbReference type="EMBL" id="OCX17319.1"/>
    </source>
</evidence>
<dbReference type="EMBL" id="MDEN01000065">
    <property type="protein sequence ID" value="OCX17319.1"/>
    <property type="molecule type" value="Genomic_DNA"/>
</dbReference>
<reference evidence="6 7" key="1">
    <citation type="submission" date="2016-08" db="EMBL/GenBank/DDBJ databases">
        <title>Whole genome sequence of Pseudomonas graminis strain UASWS1507, a potential biological control agent for agriculture.</title>
        <authorList>
            <person name="Crovadore J."/>
            <person name="Calmin G."/>
            <person name="Chablais R."/>
            <person name="Cochard B."/>
            <person name="Lefort F."/>
        </authorList>
    </citation>
    <scope>NUCLEOTIDE SEQUENCE [LARGE SCALE GENOMIC DNA]</scope>
    <source>
        <strain evidence="6 7">UASWS1507</strain>
    </source>
</reference>
<dbReference type="PANTHER" id="PTHR30537">
    <property type="entry name" value="HTH-TYPE TRANSCRIPTIONAL REGULATOR"/>
    <property type="match status" value="1"/>
</dbReference>
<dbReference type="Gene3D" id="3.40.190.290">
    <property type="match status" value="1"/>
</dbReference>
<dbReference type="GO" id="GO:0043565">
    <property type="term" value="F:sequence-specific DNA binding"/>
    <property type="evidence" value="ECO:0007669"/>
    <property type="project" value="TreeGrafter"/>
</dbReference>
<dbReference type="OrthoDB" id="9786526at2"/>
<dbReference type="InterPro" id="IPR005119">
    <property type="entry name" value="LysR_subst-bd"/>
</dbReference>
<organism evidence="6 7">
    <name type="scientific">Pseudomonas graminis</name>
    <dbReference type="NCBI Taxonomy" id="158627"/>
    <lineage>
        <taxon>Bacteria</taxon>
        <taxon>Pseudomonadati</taxon>
        <taxon>Pseudomonadota</taxon>
        <taxon>Gammaproteobacteria</taxon>
        <taxon>Pseudomonadales</taxon>
        <taxon>Pseudomonadaceae</taxon>
        <taxon>Pseudomonas</taxon>
    </lineage>
</organism>
<keyword evidence="4" id="KW-0804">Transcription</keyword>
<dbReference type="SUPFAM" id="SSF53850">
    <property type="entry name" value="Periplasmic binding protein-like II"/>
    <property type="match status" value="1"/>
</dbReference>
<dbReference type="CDD" id="cd08471">
    <property type="entry name" value="PBP2_CrgA_like_2"/>
    <property type="match status" value="1"/>
</dbReference>
<evidence type="ECO:0000256" key="3">
    <source>
        <dbReference type="ARBA" id="ARBA00023125"/>
    </source>
</evidence>
<dbReference type="RefSeq" id="WP_065990540.1">
    <property type="nucleotide sequence ID" value="NZ_MDEN01000065.1"/>
</dbReference>
<dbReference type="GO" id="GO:0006351">
    <property type="term" value="P:DNA-templated transcription"/>
    <property type="evidence" value="ECO:0007669"/>
    <property type="project" value="TreeGrafter"/>
</dbReference>
<dbReference type="InterPro" id="IPR058163">
    <property type="entry name" value="LysR-type_TF_proteobact-type"/>
</dbReference>
<dbReference type="Gene3D" id="1.10.10.10">
    <property type="entry name" value="Winged helix-like DNA-binding domain superfamily/Winged helix DNA-binding domain"/>
    <property type="match status" value="1"/>
</dbReference>
<keyword evidence="2" id="KW-0805">Transcription regulation</keyword>
<evidence type="ECO:0000259" key="5">
    <source>
        <dbReference type="PROSITE" id="PS50931"/>
    </source>
</evidence>
<sequence>MDRIQEMTLFAAVAEGPSFAAVSRNLNVSTATVTRAVAQLEARLGTLLIVRTTRQLRLTEAGVRFADDCRRLLADLQEAESAAAGIHGTPRGLLTVTAPQVFGDLHVTPVMTEYLNQHPQVQIRGLLMDRIAGQLEEGIDVSVRIGELPDSSMTAIQVGSVRRMVCASPAYLKAHGTPRHPHELIERETVSVMITGRSPAWTFRIDGQHQDVKVQSRLAMTSFTASTHAALDGWGLTQVPSYQIRRHLQAGTLRAVLEDFEVTPMPVYVVYVEGRRGSSKVRSFVDFCVQRLRADLAYSAGRV</sequence>